<evidence type="ECO:0000313" key="2">
    <source>
        <dbReference type="EMBL" id="KAJ3833326.1"/>
    </source>
</evidence>
<dbReference type="EMBL" id="MU806722">
    <property type="protein sequence ID" value="KAJ3833326.1"/>
    <property type="molecule type" value="Genomic_DNA"/>
</dbReference>
<dbReference type="Proteomes" id="UP001163846">
    <property type="component" value="Unassembled WGS sequence"/>
</dbReference>
<gene>
    <name evidence="2" type="ORF">F5878DRAFT_569871</name>
</gene>
<feature type="transmembrane region" description="Helical" evidence="1">
    <location>
        <begin position="401"/>
        <end position="422"/>
    </location>
</feature>
<dbReference type="AlphaFoldDB" id="A0AA38U6Z3"/>
<dbReference type="PANTHER" id="PTHR35043:SF7">
    <property type="entry name" value="TRANSCRIPTION FACTOR DOMAIN-CONTAINING PROTEIN"/>
    <property type="match status" value="1"/>
</dbReference>
<feature type="transmembrane region" description="Helical" evidence="1">
    <location>
        <begin position="362"/>
        <end position="380"/>
    </location>
</feature>
<accession>A0AA38U6Z3</accession>
<name>A0AA38U6Z3_9AGAR</name>
<keyword evidence="1" id="KW-0812">Transmembrane</keyword>
<feature type="transmembrane region" description="Helical" evidence="1">
    <location>
        <begin position="335"/>
        <end position="356"/>
    </location>
</feature>
<proteinExistence type="predicted"/>
<keyword evidence="1" id="KW-1133">Transmembrane helix</keyword>
<protein>
    <submittedName>
        <fullName evidence="2">Uncharacterized protein</fullName>
    </submittedName>
</protein>
<dbReference type="PANTHER" id="PTHR35043">
    <property type="entry name" value="TRANSCRIPTION FACTOR DOMAIN-CONTAINING PROTEIN"/>
    <property type="match status" value="1"/>
</dbReference>
<keyword evidence="3" id="KW-1185">Reference proteome</keyword>
<sequence>MVEHAYTEIRQDAPIYNKKHPWTMVHSYYAAMGGFVFDTKSEDGIKSFLPESYKSGHAVITPEGIQFLLEHKPELLPDLSIEEISDRNKGNSISKSVLVVQVSFFLIDCIARKAQGLPITLLEVTTVAHALCSLLAYVFWWYKPLSVNRPVFIRGKEAQEMCALMCMVSTYKHYFLAGYFMIWRPAEMDSLTYVDVSTTTAGEKPHFASPAQTSSTIIFSRTARPMEDGMTRWLDETVGTWFMGRQPWYQRKSLRYEPGDEDKRRWKLASVAARNLGGMHAVEELRTEVEVGPHCWKCYTDALVSPSSGLSACLKHRGGDPRKFTLNKKDPGPSAAIILAILFGFPSMAAWNFIFPTSLDQLLWRVASLAAVSRGTVYWATRQIALWVTTRSPNCRLVRKAAAVIPVTVLMTLLIPSSLILVGESFKQLWYLPPAAYQIPNFSRYWPHF</sequence>
<feature type="transmembrane region" description="Helical" evidence="1">
    <location>
        <begin position="121"/>
        <end position="142"/>
    </location>
</feature>
<feature type="transmembrane region" description="Helical" evidence="1">
    <location>
        <begin position="162"/>
        <end position="182"/>
    </location>
</feature>
<reference evidence="2" key="1">
    <citation type="submission" date="2022-08" db="EMBL/GenBank/DDBJ databases">
        <authorList>
            <consortium name="DOE Joint Genome Institute"/>
            <person name="Min B."/>
            <person name="Riley R."/>
            <person name="Sierra-Patev S."/>
            <person name="Naranjo-Ortiz M."/>
            <person name="Looney B."/>
            <person name="Konkel Z."/>
            <person name="Slot J.C."/>
            <person name="Sakamoto Y."/>
            <person name="Steenwyk J.L."/>
            <person name="Rokas A."/>
            <person name="Carro J."/>
            <person name="Camarero S."/>
            <person name="Ferreira P."/>
            <person name="Molpeceres G."/>
            <person name="Ruiz-Duenas F.J."/>
            <person name="Serrano A."/>
            <person name="Henrissat B."/>
            <person name="Drula E."/>
            <person name="Hughes K.W."/>
            <person name="Mata J.L."/>
            <person name="Ishikawa N.K."/>
            <person name="Vargas-Isla R."/>
            <person name="Ushijima S."/>
            <person name="Smith C.A."/>
            <person name="Ahrendt S."/>
            <person name="Andreopoulos W."/>
            <person name="He G."/>
            <person name="Labutti K."/>
            <person name="Lipzen A."/>
            <person name="Ng V."/>
            <person name="Sandor L."/>
            <person name="Barry K."/>
            <person name="Martinez A.T."/>
            <person name="Xiao Y."/>
            <person name="Gibbons J.G."/>
            <person name="Terashima K."/>
            <person name="Hibbett D.S."/>
            <person name="Grigoriev I.V."/>
        </authorList>
    </citation>
    <scope>NUCLEOTIDE SEQUENCE</scope>
    <source>
        <strain evidence="2">TFB9207</strain>
    </source>
</reference>
<organism evidence="2 3">
    <name type="scientific">Lentinula raphanica</name>
    <dbReference type="NCBI Taxonomy" id="153919"/>
    <lineage>
        <taxon>Eukaryota</taxon>
        <taxon>Fungi</taxon>
        <taxon>Dikarya</taxon>
        <taxon>Basidiomycota</taxon>
        <taxon>Agaricomycotina</taxon>
        <taxon>Agaricomycetes</taxon>
        <taxon>Agaricomycetidae</taxon>
        <taxon>Agaricales</taxon>
        <taxon>Marasmiineae</taxon>
        <taxon>Omphalotaceae</taxon>
        <taxon>Lentinula</taxon>
    </lineage>
</organism>
<evidence type="ECO:0000313" key="3">
    <source>
        <dbReference type="Proteomes" id="UP001163846"/>
    </source>
</evidence>
<comment type="caution">
    <text evidence="2">The sequence shown here is derived from an EMBL/GenBank/DDBJ whole genome shotgun (WGS) entry which is preliminary data.</text>
</comment>
<keyword evidence="1" id="KW-0472">Membrane</keyword>
<evidence type="ECO:0000256" key="1">
    <source>
        <dbReference type="SAM" id="Phobius"/>
    </source>
</evidence>